<evidence type="ECO:0000259" key="8">
    <source>
        <dbReference type="SMART" id="SM00739"/>
    </source>
</evidence>
<dbReference type="CDD" id="cd06089">
    <property type="entry name" value="KOW_RPL26"/>
    <property type="match status" value="1"/>
</dbReference>
<dbReference type="Pfam" id="PF17136">
    <property type="entry name" value="ribosomal_L24"/>
    <property type="match status" value="1"/>
</dbReference>
<dbReference type="SUPFAM" id="SSF50104">
    <property type="entry name" value="Translation proteins SH3-like domain"/>
    <property type="match status" value="1"/>
</dbReference>
<dbReference type="NCBIfam" id="TIGR01079">
    <property type="entry name" value="rplX_bact"/>
    <property type="match status" value="1"/>
</dbReference>
<organism evidence="9">
    <name type="scientific">Hypnea pannosa</name>
    <dbReference type="NCBI Taxonomy" id="105607"/>
    <lineage>
        <taxon>Eukaryota</taxon>
        <taxon>Rhodophyta</taxon>
        <taxon>Florideophyceae</taxon>
        <taxon>Rhodymeniophycidae</taxon>
        <taxon>Gigartinales</taxon>
        <taxon>Hypneaceae</taxon>
        <taxon>Hypnea</taxon>
    </lineage>
</organism>
<evidence type="ECO:0000256" key="1">
    <source>
        <dbReference type="ARBA" id="ARBA00004072"/>
    </source>
</evidence>
<dbReference type="InterPro" id="IPR008991">
    <property type="entry name" value="Translation_prot_SH3-like_sf"/>
</dbReference>
<geneLocation type="plastid" evidence="9"/>
<dbReference type="InterPro" id="IPR057264">
    <property type="entry name" value="Ribosomal_uL24_C"/>
</dbReference>
<comment type="similarity">
    <text evidence="2 7">Belongs to the universal ribosomal protein uL24 family.</text>
</comment>
<comment type="function">
    <text evidence="1">One of two assembly initiator proteins, it binds directly to the 5'-end of the 23S rRNA, where it nucleates assembly of the 50S subunit.</text>
</comment>
<dbReference type="HAMAP" id="MF_01326_B">
    <property type="entry name" value="Ribosomal_uL24_B"/>
    <property type="match status" value="1"/>
</dbReference>
<reference evidence="9" key="2">
    <citation type="submission" date="2019-04" db="EMBL/GenBank/DDBJ databases">
        <authorList>
            <person name="Pasella M."/>
        </authorList>
    </citation>
    <scope>NUCLEOTIDE SEQUENCE</scope>
    <source>
        <strain evidence="9">HV05551</strain>
    </source>
</reference>
<dbReference type="GO" id="GO:0003723">
    <property type="term" value="F:RNA binding"/>
    <property type="evidence" value="ECO:0007669"/>
    <property type="project" value="InterPro"/>
</dbReference>
<dbReference type="InterPro" id="IPR003256">
    <property type="entry name" value="Ribosomal_uL24"/>
</dbReference>
<keyword evidence="9" id="KW-0934">Plastid</keyword>
<name>A0A4D6WX45_9FLOR</name>
<dbReference type="InterPro" id="IPR014722">
    <property type="entry name" value="Rib_uL2_dom2"/>
</dbReference>
<dbReference type="InterPro" id="IPR005825">
    <property type="entry name" value="Ribosomal_uL24_CS"/>
</dbReference>
<evidence type="ECO:0000256" key="5">
    <source>
        <dbReference type="ARBA" id="ARBA00035282"/>
    </source>
</evidence>
<gene>
    <name evidence="9" type="primary">rpl24</name>
</gene>
<proteinExistence type="inferred from homology"/>
<sequence>MKEKKNKIHVKQGDYVQIISGTHKGKTGKVTKIIYKKQQVIVENINLKTKHIQPKQEKSTGRIIQIEGPIHSSNVMLYSLDKKIASRFKYKKNNKNKKQRILIKNGEII</sequence>
<keyword evidence="3 7" id="KW-0689">Ribosomal protein</keyword>
<dbReference type="PANTHER" id="PTHR12903">
    <property type="entry name" value="MITOCHONDRIAL RIBOSOMAL PROTEIN L24"/>
    <property type="match status" value="1"/>
</dbReference>
<evidence type="ECO:0000256" key="3">
    <source>
        <dbReference type="ARBA" id="ARBA00022980"/>
    </source>
</evidence>
<dbReference type="GO" id="GO:1990904">
    <property type="term" value="C:ribonucleoprotein complex"/>
    <property type="evidence" value="ECO:0007669"/>
    <property type="project" value="UniProtKB-KW"/>
</dbReference>
<protein>
    <recommendedName>
        <fullName evidence="5">Large ribosomal subunit protein uL24c</fullName>
    </recommendedName>
    <alternativeName>
        <fullName evidence="6">50S ribosomal protein L24, chloroplastic</fullName>
    </alternativeName>
</protein>
<accession>A0A4D6WX45</accession>
<dbReference type="AlphaFoldDB" id="A0A4D6WX45"/>
<dbReference type="GO" id="GO:0003735">
    <property type="term" value="F:structural constituent of ribosome"/>
    <property type="evidence" value="ECO:0007669"/>
    <property type="project" value="InterPro"/>
</dbReference>
<evidence type="ECO:0000256" key="7">
    <source>
        <dbReference type="RuleBase" id="RU003477"/>
    </source>
</evidence>
<dbReference type="Pfam" id="PF00467">
    <property type="entry name" value="KOW"/>
    <property type="match status" value="1"/>
</dbReference>
<dbReference type="GO" id="GO:0006412">
    <property type="term" value="P:translation"/>
    <property type="evidence" value="ECO:0007669"/>
    <property type="project" value="InterPro"/>
</dbReference>
<evidence type="ECO:0000256" key="2">
    <source>
        <dbReference type="ARBA" id="ARBA00010618"/>
    </source>
</evidence>
<evidence type="ECO:0000256" key="4">
    <source>
        <dbReference type="ARBA" id="ARBA00023274"/>
    </source>
</evidence>
<keyword evidence="4 7" id="KW-0687">Ribonucleoprotein</keyword>
<dbReference type="InterPro" id="IPR005824">
    <property type="entry name" value="KOW"/>
</dbReference>
<dbReference type="EMBL" id="MK814680">
    <property type="protein sequence ID" value="QCI07231.1"/>
    <property type="molecule type" value="Genomic_DNA"/>
</dbReference>
<dbReference type="GO" id="GO:0005840">
    <property type="term" value="C:ribosome"/>
    <property type="evidence" value="ECO:0007669"/>
    <property type="project" value="UniProtKB-KW"/>
</dbReference>
<dbReference type="Gene3D" id="2.30.30.30">
    <property type="match status" value="1"/>
</dbReference>
<dbReference type="InterPro" id="IPR041988">
    <property type="entry name" value="Ribosomal_uL24_KOW"/>
</dbReference>
<feature type="domain" description="KOW" evidence="8">
    <location>
        <begin position="9"/>
        <end position="36"/>
    </location>
</feature>
<evidence type="ECO:0000313" key="9">
    <source>
        <dbReference type="EMBL" id="QCI07231.1"/>
    </source>
</evidence>
<dbReference type="PROSITE" id="PS01108">
    <property type="entry name" value="RIBOSOMAL_L24"/>
    <property type="match status" value="1"/>
</dbReference>
<evidence type="ECO:0000256" key="6">
    <source>
        <dbReference type="ARBA" id="ARBA00035361"/>
    </source>
</evidence>
<dbReference type="SMART" id="SM00739">
    <property type="entry name" value="KOW"/>
    <property type="match status" value="1"/>
</dbReference>
<reference evidence="9" key="1">
    <citation type="journal article" date="2019" name="Mol. Phylogenet. Evol.">
        <title>Morphological evolution and classification of the red algal order Ceramiales inferred using plastid phylogenomics.</title>
        <authorList>
            <person name="Diaz-Tapia P."/>
            <person name="Pasella M.M."/>
            <person name="Verbruggen H."/>
            <person name="Maggs C.A."/>
        </authorList>
    </citation>
    <scope>NUCLEOTIDE SEQUENCE</scope>
    <source>
        <strain evidence="9">HV05551</strain>
    </source>
</reference>